<protein>
    <submittedName>
        <fullName evidence="1">Uncharacterized protein</fullName>
    </submittedName>
</protein>
<dbReference type="AlphaFoldDB" id="M5RTI4"/>
<evidence type="ECO:0000313" key="2">
    <source>
        <dbReference type="Proteomes" id="UP000011991"/>
    </source>
</evidence>
<gene>
    <name evidence="1" type="ORF">RMSM_00574</name>
</gene>
<dbReference type="Proteomes" id="UP000011991">
    <property type="component" value="Unassembled WGS sequence"/>
</dbReference>
<dbReference type="PATRIC" id="fig|1265738.3.peg.579"/>
<name>M5RTI4_9BACT</name>
<keyword evidence="2" id="KW-1185">Reference proteome</keyword>
<reference evidence="1 2" key="1">
    <citation type="journal article" date="2013" name="Mar. Genomics">
        <title>Expression of sulfatases in Rhodopirellula baltica and the diversity of sulfatases in the genus Rhodopirellula.</title>
        <authorList>
            <person name="Wegner C.E."/>
            <person name="Richter-Heitmann T."/>
            <person name="Klindworth A."/>
            <person name="Klockow C."/>
            <person name="Richter M."/>
            <person name="Achstetter T."/>
            <person name="Glockner F.O."/>
            <person name="Harder J."/>
        </authorList>
    </citation>
    <scope>NUCLEOTIDE SEQUENCE [LARGE SCALE GENOMIC DNA]</scope>
    <source>
        <strain evidence="1 2">SM1</strain>
    </source>
</reference>
<organism evidence="1 2">
    <name type="scientific">Rhodopirellula maiorica SM1</name>
    <dbReference type="NCBI Taxonomy" id="1265738"/>
    <lineage>
        <taxon>Bacteria</taxon>
        <taxon>Pseudomonadati</taxon>
        <taxon>Planctomycetota</taxon>
        <taxon>Planctomycetia</taxon>
        <taxon>Pirellulales</taxon>
        <taxon>Pirellulaceae</taxon>
        <taxon>Novipirellula</taxon>
    </lineage>
</organism>
<accession>M5RTI4</accession>
<dbReference type="EMBL" id="ANOG01000087">
    <property type="protein sequence ID" value="EMI22511.1"/>
    <property type="molecule type" value="Genomic_DNA"/>
</dbReference>
<evidence type="ECO:0000313" key="1">
    <source>
        <dbReference type="EMBL" id="EMI22511.1"/>
    </source>
</evidence>
<comment type="caution">
    <text evidence="1">The sequence shown here is derived from an EMBL/GenBank/DDBJ whole genome shotgun (WGS) entry which is preliminary data.</text>
</comment>
<sequence>MLDIYRPDKHEAFQIKGSDQAIDDLCSKFEKKKRQLVVGQS</sequence>
<proteinExistence type="predicted"/>